<dbReference type="AlphaFoldDB" id="V6TB76"/>
<reference evidence="1 2" key="2">
    <citation type="journal article" date="2013" name="Genome Biol. Evol.">
        <title>Genome sequencing of Giardia lamblia genotypes A2 and B isolates (DH and GS) and comparative analysis with the genomes of genotypes A1 and E (WB and Pig).</title>
        <authorList>
            <person name="Adam R.D."/>
            <person name="Dahlstrom E.W."/>
            <person name="Martens C.A."/>
            <person name="Bruno D.P."/>
            <person name="Barbian K.D."/>
            <person name="Ricklefs S.M."/>
            <person name="Hernandez M.M."/>
            <person name="Narla N.P."/>
            <person name="Patel R.B."/>
            <person name="Porcella S.F."/>
            <person name="Nash T.E."/>
        </authorList>
    </citation>
    <scope>NUCLEOTIDE SEQUENCE [LARGE SCALE GENOMIC DNA]</scope>
    <source>
        <strain evidence="1 2">DH</strain>
    </source>
</reference>
<reference evidence="2" key="1">
    <citation type="submission" date="2012-02" db="EMBL/GenBank/DDBJ databases">
        <title>Genome sequencing of Giardia lamblia Genotypes A2 and B isolates (DH and GS) and comparative analysis with the genomes of Genotypes A1 and E (WB and Pig).</title>
        <authorList>
            <person name="Adam R."/>
            <person name="Dahlstrom E."/>
            <person name="Martens C."/>
            <person name="Bruno D."/>
            <person name="Barbian K."/>
            <person name="Porcella S.F."/>
            <person name="Nash T."/>
        </authorList>
    </citation>
    <scope>NUCLEOTIDE SEQUENCE</scope>
    <source>
        <strain evidence="2">DH</strain>
    </source>
</reference>
<dbReference type="EMBL" id="AHGT01000073">
    <property type="protein sequence ID" value="ESU35652.1"/>
    <property type="molecule type" value="Genomic_DNA"/>
</dbReference>
<organism evidence="1 2">
    <name type="scientific">Giardia intestinalis</name>
    <name type="common">Giardia lamblia</name>
    <dbReference type="NCBI Taxonomy" id="5741"/>
    <lineage>
        <taxon>Eukaryota</taxon>
        <taxon>Metamonada</taxon>
        <taxon>Diplomonadida</taxon>
        <taxon>Hexamitidae</taxon>
        <taxon>Giardiinae</taxon>
        <taxon>Giardia</taxon>
    </lineage>
</organism>
<dbReference type="Proteomes" id="UP000018320">
    <property type="component" value="Unassembled WGS sequence"/>
</dbReference>
<sequence>MTFTPECVEEMTQNKVAMIHSLPRFPLLSALDKEAAELNKTGSDIISFCRWLIV</sequence>
<evidence type="ECO:0000313" key="2">
    <source>
        <dbReference type="Proteomes" id="UP000018320"/>
    </source>
</evidence>
<evidence type="ECO:0000313" key="1">
    <source>
        <dbReference type="EMBL" id="ESU35652.1"/>
    </source>
</evidence>
<proteinExistence type="predicted"/>
<comment type="caution">
    <text evidence="1">The sequence shown here is derived from an EMBL/GenBank/DDBJ whole genome shotgun (WGS) entry which is preliminary data.</text>
</comment>
<accession>V6TB76</accession>
<name>V6TB76_GIAIN</name>
<gene>
    <name evidence="1" type="ORF">DHA2_153338</name>
</gene>
<protein>
    <submittedName>
        <fullName evidence="1">Uncharacterized protein</fullName>
    </submittedName>
</protein>
<dbReference type="VEuPathDB" id="GiardiaDB:DHA2_153338"/>